<dbReference type="Pfam" id="PF02190">
    <property type="entry name" value="LON_substr_bdg"/>
    <property type="match status" value="1"/>
</dbReference>
<evidence type="ECO:0000256" key="1">
    <source>
        <dbReference type="SAM" id="MobiDB-lite"/>
    </source>
</evidence>
<dbReference type="Gene3D" id="2.30.130.40">
    <property type="entry name" value="LON domain-like"/>
    <property type="match status" value="1"/>
</dbReference>
<sequence length="323" mass="36079">MRSTLSLNLLCSRQPTRHSQPLETTPAAGAAMAASATLRLLSPSRSPWPPQDPSARPGPPLHAWPARHRHLRAVRCASSPPPPSLDLPLLPFQPAEVLIPSEAKTLHLYEARYIALLEEALYKRKNSFVHFVLDPVEDSSPKASFAVRYGCLVQIESVQKLEIGALISIRGVCRVNISNLLDMEPYFRGTISPMMDEPCEGIELGTRISKLRESMCNLHSLQMKLKVPEDEPLQTNIRASLLWSEKECFEEYNESFIPGLPERLSFAAYQTVSGMSDAELLTLQKHKIQAMDTTDTLERLNSGIEYVELSIRMIAARLAIQNV</sequence>
<dbReference type="EMBL" id="MU629774">
    <property type="protein sequence ID" value="KAJ1255244.1"/>
    <property type="molecule type" value="Genomic_DNA"/>
</dbReference>
<dbReference type="PANTHER" id="PTHR46732">
    <property type="entry name" value="ATP-DEPENDENT PROTEASE LA (LON) DOMAIN PROTEIN"/>
    <property type="match status" value="1"/>
</dbReference>
<protein>
    <recommendedName>
        <fullName evidence="2">Lon N-terminal domain-containing protein</fullName>
    </recommendedName>
</protein>
<feature type="compositionally biased region" description="Pro residues" evidence="1">
    <location>
        <begin position="46"/>
        <end position="62"/>
    </location>
</feature>
<organism evidence="3 4">
    <name type="scientific">Paspalum vaginatum</name>
    <name type="common">seashore paspalum</name>
    <dbReference type="NCBI Taxonomy" id="158149"/>
    <lineage>
        <taxon>Eukaryota</taxon>
        <taxon>Viridiplantae</taxon>
        <taxon>Streptophyta</taxon>
        <taxon>Embryophyta</taxon>
        <taxon>Tracheophyta</taxon>
        <taxon>Spermatophyta</taxon>
        <taxon>Magnoliopsida</taxon>
        <taxon>Liliopsida</taxon>
        <taxon>Poales</taxon>
        <taxon>Poaceae</taxon>
        <taxon>PACMAD clade</taxon>
        <taxon>Panicoideae</taxon>
        <taxon>Andropogonodae</taxon>
        <taxon>Paspaleae</taxon>
        <taxon>Paspalinae</taxon>
        <taxon>Paspalum</taxon>
    </lineage>
</organism>
<dbReference type="AlphaFoldDB" id="A0A9W7XAA9"/>
<dbReference type="InterPro" id="IPR046336">
    <property type="entry name" value="Lon_prtase_N_sf"/>
</dbReference>
<dbReference type="Proteomes" id="UP001164776">
    <property type="component" value="Unassembled WGS sequence"/>
</dbReference>
<dbReference type="InterPro" id="IPR003111">
    <property type="entry name" value="Lon_prtase_N"/>
</dbReference>
<reference evidence="3 4" key="1">
    <citation type="submission" date="2022-10" db="EMBL/GenBank/DDBJ databases">
        <title>WGS assembly of Paspalum vaginatum 540-79.</title>
        <authorList>
            <person name="Sun G."/>
            <person name="Wase N."/>
            <person name="Shu S."/>
            <person name="Jenkins J."/>
            <person name="Zhou B."/>
            <person name="Torres-Rodriguez J."/>
            <person name="Chen C."/>
            <person name="Sandor L."/>
            <person name="Plott C."/>
            <person name="Yoshinga Y."/>
            <person name="Daum C."/>
            <person name="Qi P."/>
            <person name="Barry K."/>
            <person name="Lipzen A."/>
            <person name="Berry L."/>
            <person name="Pedersen C."/>
            <person name="Gottilla T."/>
            <person name="Foltz A."/>
            <person name="Yu H."/>
            <person name="O'Malley R."/>
            <person name="Zhang C."/>
            <person name="Devos K."/>
            <person name="Sigmon B."/>
            <person name="Yu B."/>
            <person name="Obata T."/>
            <person name="Schmutz J."/>
            <person name="Schnable J."/>
        </authorList>
    </citation>
    <scope>NUCLEOTIDE SEQUENCE [LARGE SCALE GENOMIC DNA]</scope>
    <source>
        <strain evidence="4">cv. 540-79</strain>
    </source>
</reference>
<evidence type="ECO:0000313" key="4">
    <source>
        <dbReference type="Proteomes" id="UP001164776"/>
    </source>
</evidence>
<dbReference type="OrthoDB" id="3919at2759"/>
<feature type="region of interest" description="Disordered" evidence="1">
    <location>
        <begin position="42"/>
        <end position="63"/>
    </location>
</feature>
<evidence type="ECO:0000313" key="3">
    <source>
        <dbReference type="EMBL" id="KAJ1255244.1"/>
    </source>
</evidence>
<gene>
    <name evidence="3" type="ORF">BS78_K272700</name>
</gene>
<proteinExistence type="predicted"/>
<comment type="caution">
    <text evidence="3">The sequence shown here is derived from an EMBL/GenBank/DDBJ whole genome shotgun (WGS) entry which is preliminary data.</text>
</comment>
<name>A0A9W7XAA9_9POAL</name>
<evidence type="ECO:0000259" key="2">
    <source>
        <dbReference type="PROSITE" id="PS51787"/>
    </source>
</evidence>
<dbReference type="SUPFAM" id="SSF88697">
    <property type="entry name" value="PUA domain-like"/>
    <property type="match status" value="1"/>
</dbReference>
<feature type="domain" description="Lon N-terminal" evidence="2">
    <location>
        <begin position="87"/>
        <end position="311"/>
    </location>
</feature>
<accession>A0A9W7XAA9</accession>
<dbReference type="PANTHER" id="PTHR46732:SF5">
    <property type="entry name" value="ATP-DEPENDENT PROTEASE LA (LON) DOMAIN PROTEIN"/>
    <property type="match status" value="1"/>
</dbReference>
<dbReference type="InterPro" id="IPR015947">
    <property type="entry name" value="PUA-like_sf"/>
</dbReference>
<dbReference type="SMART" id="SM00464">
    <property type="entry name" value="LON"/>
    <property type="match status" value="1"/>
</dbReference>
<dbReference type="PROSITE" id="PS51787">
    <property type="entry name" value="LON_N"/>
    <property type="match status" value="1"/>
</dbReference>
<keyword evidence="4" id="KW-1185">Reference proteome</keyword>